<sequence>MKHLNIDELIKFHLVFDDLKFEGAYYDVFEAIECEILANFKSLMPRFYFANDTDKAVKKALIKLANGDRKRLSIHKVLPQTLAKKVYAELFSKDFLLIEKSRETQPIKKKHQQLKKVERRYKKDDKVHFNSHFSRFWFKFIEPNLSLLKSGDNKKLMQIIKSEFDEYASLGFEILSGELIAKEFGIDKILFTSFWQRGLEVDILFKFKDKIIIGEAKYKERKVCKNVLNLMLYKCDKLGIKPDIIAIFSKSGFSNELKNLKDDRIRLYGLSEFERLLNG</sequence>
<organism evidence="2 3">
    <name type="scientific">Campylobacter anatolicus</name>
    <dbReference type="NCBI Taxonomy" id="2829105"/>
    <lineage>
        <taxon>Bacteria</taxon>
        <taxon>Pseudomonadati</taxon>
        <taxon>Campylobacterota</taxon>
        <taxon>Epsilonproteobacteria</taxon>
        <taxon>Campylobacterales</taxon>
        <taxon>Campylobacteraceae</taxon>
        <taxon>Campylobacter</taxon>
    </lineage>
</organism>
<dbReference type="PANTHER" id="PTHR34704:SF1">
    <property type="entry name" value="ATPASE"/>
    <property type="match status" value="1"/>
</dbReference>
<dbReference type="Proteomes" id="UP000682951">
    <property type="component" value="Unassembled WGS sequence"/>
</dbReference>
<proteinExistence type="predicted"/>
<keyword evidence="3" id="KW-1185">Reference proteome</keyword>
<evidence type="ECO:0000259" key="1">
    <source>
        <dbReference type="Pfam" id="PF03008"/>
    </source>
</evidence>
<dbReference type="InterPro" id="IPR004256">
    <property type="entry name" value="DUF234"/>
</dbReference>
<evidence type="ECO:0000313" key="3">
    <source>
        <dbReference type="Proteomes" id="UP000682951"/>
    </source>
</evidence>
<dbReference type="Pfam" id="PF03008">
    <property type="entry name" value="DUF234"/>
    <property type="match status" value="1"/>
</dbReference>
<gene>
    <name evidence="2" type="ORF">KDD93_00485</name>
</gene>
<accession>A0ABS5HG76</accession>
<reference evidence="2 3" key="1">
    <citation type="submission" date="2021-04" db="EMBL/GenBank/DDBJ databases">
        <title>Molecular and phenotypic characterization and identification of bacterial isolates recovered from the Anatolian ground squirrels (Spermophilus xanthoprymnus) and which have the potential to form a new species in the Campylobacter genus.</title>
        <authorList>
            <person name="Aydin F."/>
            <person name="Abay S."/>
            <person name="Kayman T."/>
            <person name="Karakaya E."/>
            <person name="Mustak H.K."/>
            <person name="Mustak I.B."/>
            <person name="Bilgin N."/>
            <person name="Duzler A."/>
            <person name="Sahin O."/>
            <person name="Guran O."/>
            <person name="Saticioglu I.B."/>
        </authorList>
    </citation>
    <scope>NUCLEOTIDE SEQUENCE [LARGE SCALE GENOMIC DNA]</scope>
    <source>
        <strain evidence="3">faydin-G24</strain>
    </source>
</reference>
<comment type="caution">
    <text evidence="2">The sequence shown here is derived from an EMBL/GenBank/DDBJ whole genome shotgun (WGS) entry which is preliminary data.</text>
</comment>
<dbReference type="PANTHER" id="PTHR34704">
    <property type="entry name" value="ATPASE"/>
    <property type="match status" value="1"/>
</dbReference>
<protein>
    <submittedName>
        <fullName evidence="2">ATPase</fullName>
    </submittedName>
</protein>
<dbReference type="EMBL" id="JAGSSW010000001">
    <property type="protein sequence ID" value="MBR8463051.1"/>
    <property type="molecule type" value="Genomic_DNA"/>
</dbReference>
<name>A0ABS5HG76_9BACT</name>
<evidence type="ECO:0000313" key="2">
    <source>
        <dbReference type="EMBL" id="MBR8463051.1"/>
    </source>
</evidence>
<feature type="domain" description="DUF234" evidence="1">
    <location>
        <begin position="137"/>
        <end position="222"/>
    </location>
</feature>